<evidence type="ECO:0000256" key="1">
    <source>
        <dbReference type="SAM" id="MobiDB-lite"/>
    </source>
</evidence>
<dbReference type="HOGENOM" id="CLU_1713148_0_0_1"/>
<dbReference type="EMBL" id="JMSE01001327">
    <property type="protein sequence ID" value="KDN62392.1"/>
    <property type="molecule type" value="Genomic_DNA"/>
</dbReference>
<proteinExistence type="predicted"/>
<evidence type="ECO:0000313" key="3">
    <source>
        <dbReference type="Proteomes" id="UP000027238"/>
    </source>
</evidence>
<sequence>MKGRDTILIRRVEPCCDQSGARPGGAIALSLNPDTFTDGGPSVLALLSVETWPPTPPSLLLRLLLPSSYQAAILVHSTVRDAKQPKAAMEREESQATRAPPPLPWLDQLTAGASPPQLILSGKPTGMALLSTKRPHIPENGTSNNAGPWSDAA</sequence>
<organism evidence="2 3">
    <name type="scientific">Colletotrichum sublineola</name>
    <name type="common">Sorghum anthracnose fungus</name>
    <dbReference type="NCBI Taxonomy" id="1173701"/>
    <lineage>
        <taxon>Eukaryota</taxon>
        <taxon>Fungi</taxon>
        <taxon>Dikarya</taxon>
        <taxon>Ascomycota</taxon>
        <taxon>Pezizomycotina</taxon>
        <taxon>Sordariomycetes</taxon>
        <taxon>Hypocreomycetidae</taxon>
        <taxon>Glomerellales</taxon>
        <taxon>Glomerellaceae</taxon>
        <taxon>Colletotrichum</taxon>
        <taxon>Colletotrichum graminicola species complex</taxon>
    </lineage>
</organism>
<evidence type="ECO:0000313" key="2">
    <source>
        <dbReference type="EMBL" id="KDN62392.1"/>
    </source>
</evidence>
<dbReference type="Proteomes" id="UP000027238">
    <property type="component" value="Unassembled WGS sequence"/>
</dbReference>
<comment type="caution">
    <text evidence="2">The sequence shown here is derived from an EMBL/GenBank/DDBJ whole genome shotgun (WGS) entry which is preliminary data.</text>
</comment>
<accession>A0A066X0B0</accession>
<protein>
    <submittedName>
        <fullName evidence="2">Uncharacterized protein</fullName>
    </submittedName>
</protein>
<keyword evidence="3" id="KW-1185">Reference proteome</keyword>
<feature type="compositionally biased region" description="Basic and acidic residues" evidence="1">
    <location>
        <begin position="81"/>
        <end position="95"/>
    </location>
</feature>
<name>A0A066X0B0_COLSU</name>
<gene>
    <name evidence="2" type="ORF">CSUB01_02422</name>
</gene>
<dbReference type="AlphaFoldDB" id="A0A066X0B0"/>
<reference evidence="3" key="1">
    <citation type="journal article" date="2014" name="Genome Announc.">
        <title>Draft genome sequence of Colletotrichum sublineola, a destructive pathogen of cultivated sorghum.</title>
        <authorList>
            <person name="Baroncelli R."/>
            <person name="Sanz-Martin J.M."/>
            <person name="Rech G.E."/>
            <person name="Sukno S.A."/>
            <person name="Thon M.R."/>
        </authorList>
    </citation>
    <scope>NUCLEOTIDE SEQUENCE [LARGE SCALE GENOMIC DNA]</scope>
    <source>
        <strain evidence="3">TX430BB</strain>
    </source>
</reference>
<feature type="region of interest" description="Disordered" evidence="1">
    <location>
        <begin position="81"/>
        <end position="153"/>
    </location>
</feature>